<evidence type="ECO:0000256" key="3">
    <source>
        <dbReference type="ARBA" id="ARBA00022771"/>
    </source>
</evidence>
<name>A0A8H5KL63_GIBSU</name>
<feature type="compositionally biased region" description="Low complexity" evidence="10">
    <location>
        <begin position="1"/>
        <end position="14"/>
    </location>
</feature>
<keyword evidence="7" id="KW-0804">Transcription</keyword>
<keyword evidence="6" id="KW-0534">Nitrate assimilation</keyword>
<dbReference type="Pfam" id="PF00320">
    <property type="entry name" value="GATA"/>
    <property type="match status" value="1"/>
</dbReference>
<keyword evidence="3 9" id="KW-0863">Zinc-finger</keyword>
<dbReference type="PANTHER" id="PTHR10071:SF281">
    <property type="entry name" value="BOX A-BINDING FACTOR-RELATED"/>
    <property type="match status" value="1"/>
</dbReference>
<evidence type="ECO:0000256" key="7">
    <source>
        <dbReference type="ARBA" id="ARBA00023163"/>
    </source>
</evidence>
<dbReference type="PROSITE" id="PS00344">
    <property type="entry name" value="GATA_ZN_FINGER_1"/>
    <property type="match status" value="1"/>
</dbReference>
<dbReference type="GO" id="GO:0008270">
    <property type="term" value="F:zinc ion binding"/>
    <property type="evidence" value="ECO:0007669"/>
    <property type="project" value="UniProtKB-KW"/>
</dbReference>
<dbReference type="InterPro" id="IPR039355">
    <property type="entry name" value="Transcription_factor_GATA"/>
</dbReference>
<dbReference type="GO" id="GO:0045944">
    <property type="term" value="P:positive regulation of transcription by RNA polymerase II"/>
    <property type="evidence" value="ECO:0007669"/>
    <property type="project" value="TreeGrafter"/>
</dbReference>
<dbReference type="InterPro" id="IPR013088">
    <property type="entry name" value="Znf_NHR/GATA"/>
</dbReference>
<feature type="region of interest" description="Disordered" evidence="10">
    <location>
        <begin position="1"/>
        <end position="27"/>
    </location>
</feature>
<accession>A0A8H5KL63</accession>
<dbReference type="PANTHER" id="PTHR10071">
    <property type="entry name" value="TRANSCRIPTION FACTOR GATA FAMILY MEMBER"/>
    <property type="match status" value="1"/>
</dbReference>
<evidence type="ECO:0000256" key="2">
    <source>
        <dbReference type="ARBA" id="ARBA00022723"/>
    </source>
</evidence>
<dbReference type="Proteomes" id="UP000547976">
    <property type="component" value="Unassembled WGS sequence"/>
</dbReference>
<dbReference type="EMBL" id="JAAOAV010000496">
    <property type="protein sequence ID" value="KAF5574421.1"/>
    <property type="molecule type" value="Genomic_DNA"/>
</dbReference>
<evidence type="ECO:0000313" key="13">
    <source>
        <dbReference type="Proteomes" id="UP000547976"/>
    </source>
</evidence>
<dbReference type="CDD" id="cd00202">
    <property type="entry name" value="ZnF_GATA"/>
    <property type="match status" value="1"/>
</dbReference>
<dbReference type="GO" id="GO:0000981">
    <property type="term" value="F:DNA-binding transcription factor activity, RNA polymerase II-specific"/>
    <property type="evidence" value="ECO:0007669"/>
    <property type="project" value="TreeGrafter"/>
</dbReference>
<comment type="subcellular location">
    <subcellularLocation>
        <location evidence="1">Nucleus</location>
    </subcellularLocation>
</comment>
<dbReference type="Gene3D" id="3.30.50.10">
    <property type="entry name" value="Erythroid Transcription Factor GATA-1, subunit A"/>
    <property type="match status" value="1"/>
</dbReference>
<dbReference type="RefSeq" id="XP_036530488.1">
    <property type="nucleotide sequence ID" value="XM_036679005.1"/>
</dbReference>
<keyword evidence="4" id="KW-0862">Zinc</keyword>
<evidence type="ECO:0000313" key="12">
    <source>
        <dbReference type="EMBL" id="KAF5574421.1"/>
    </source>
</evidence>
<dbReference type="PROSITE" id="PS50114">
    <property type="entry name" value="GATA_ZN_FINGER_2"/>
    <property type="match status" value="1"/>
</dbReference>
<dbReference type="GeneID" id="59313723"/>
<keyword evidence="8" id="KW-0539">Nucleus</keyword>
<feature type="domain" description="GATA-type" evidence="11">
    <location>
        <begin position="136"/>
        <end position="188"/>
    </location>
</feature>
<dbReference type="SMART" id="SM00401">
    <property type="entry name" value="ZnF_GATA"/>
    <property type="match status" value="1"/>
</dbReference>
<evidence type="ECO:0000256" key="10">
    <source>
        <dbReference type="SAM" id="MobiDB-lite"/>
    </source>
</evidence>
<evidence type="ECO:0000256" key="6">
    <source>
        <dbReference type="ARBA" id="ARBA00023063"/>
    </source>
</evidence>
<dbReference type="GO" id="GO:0005634">
    <property type="term" value="C:nucleus"/>
    <property type="evidence" value="ECO:0007669"/>
    <property type="project" value="UniProtKB-SubCell"/>
</dbReference>
<evidence type="ECO:0000259" key="11">
    <source>
        <dbReference type="PROSITE" id="PS50114"/>
    </source>
</evidence>
<keyword evidence="2" id="KW-0479">Metal-binding</keyword>
<evidence type="ECO:0000256" key="9">
    <source>
        <dbReference type="PROSITE-ProRule" id="PRU00094"/>
    </source>
</evidence>
<sequence length="188" mass="20795">MFSFSPPQSSFQFPVLTPDSKEGENDSFSFTSMDIGHQGFRPDAPEKANLRKATTTSDLLPTTTTVNRLAHMQPIKHEEVQPGEQVQSHLLPVTQENMSTLAADEHEGEGRADTNRHVLTQSNVPTERNLLTLGDKSVPTTCTNCSTQITPLWRRNPEGQPFCNACGLFLKLHGVARPLSLKTDVIKK</sequence>
<gene>
    <name evidence="12" type="ORF">FSUBG_14051</name>
</gene>
<evidence type="ECO:0000256" key="5">
    <source>
        <dbReference type="ARBA" id="ARBA00023015"/>
    </source>
</evidence>
<evidence type="ECO:0000256" key="4">
    <source>
        <dbReference type="ARBA" id="ARBA00022833"/>
    </source>
</evidence>
<dbReference type="OrthoDB" id="515401at2759"/>
<comment type="caution">
    <text evidence="12">The sequence shown here is derived from an EMBL/GenBank/DDBJ whole genome shotgun (WGS) entry which is preliminary data.</text>
</comment>
<dbReference type="FunFam" id="3.30.50.10:FF:000007">
    <property type="entry name" value="Nitrogen regulatory AreA, N-terminal"/>
    <property type="match status" value="1"/>
</dbReference>
<dbReference type="GO" id="GO:0000122">
    <property type="term" value="P:negative regulation of transcription by RNA polymerase II"/>
    <property type="evidence" value="ECO:0007669"/>
    <property type="project" value="TreeGrafter"/>
</dbReference>
<dbReference type="GO" id="GO:0000978">
    <property type="term" value="F:RNA polymerase II cis-regulatory region sequence-specific DNA binding"/>
    <property type="evidence" value="ECO:0007669"/>
    <property type="project" value="TreeGrafter"/>
</dbReference>
<protein>
    <submittedName>
        <fullName evidence="12">GATA-binding other eukaryote</fullName>
    </submittedName>
</protein>
<dbReference type="PRINTS" id="PR00619">
    <property type="entry name" value="GATAZNFINGER"/>
</dbReference>
<dbReference type="SUPFAM" id="SSF57716">
    <property type="entry name" value="Glucocorticoid receptor-like (DNA-binding domain)"/>
    <property type="match status" value="1"/>
</dbReference>
<dbReference type="InterPro" id="IPR000679">
    <property type="entry name" value="Znf_GATA"/>
</dbReference>
<reference evidence="12 13" key="1">
    <citation type="submission" date="2020-05" db="EMBL/GenBank/DDBJ databases">
        <title>Identification and distribution of gene clusters putatively required for synthesis of sphingolipid metabolism inhibitors in phylogenetically diverse species of the filamentous fungus Fusarium.</title>
        <authorList>
            <person name="Kim H.-S."/>
            <person name="Busman M."/>
            <person name="Brown D.W."/>
            <person name="Divon H."/>
            <person name="Uhlig S."/>
            <person name="Proctor R.H."/>
        </authorList>
    </citation>
    <scope>NUCLEOTIDE SEQUENCE [LARGE SCALE GENOMIC DNA]</scope>
    <source>
        <strain evidence="12 13">NRRL 66333</strain>
    </source>
</reference>
<organism evidence="12 13">
    <name type="scientific">Gibberella subglutinans</name>
    <name type="common">Fusarium subglutinans</name>
    <dbReference type="NCBI Taxonomy" id="42677"/>
    <lineage>
        <taxon>Eukaryota</taxon>
        <taxon>Fungi</taxon>
        <taxon>Dikarya</taxon>
        <taxon>Ascomycota</taxon>
        <taxon>Pezizomycotina</taxon>
        <taxon>Sordariomycetes</taxon>
        <taxon>Hypocreomycetidae</taxon>
        <taxon>Hypocreales</taxon>
        <taxon>Nectriaceae</taxon>
        <taxon>Fusarium</taxon>
        <taxon>Fusarium fujikuroi species complex</taxon>
    </lineage>
</organism>
<dbReference type="AlphaFoldDB" id="A0A8H5KL63"/>
<proteinExistence type="predicted"/>
<keyword evidence="5" id="KW-0805">Transcription regulation</keyword>
<evidence type="ECO:0000256" key="1">
    <source>
        <dbReference type="ARBA" id="ARBA00004123"/>
    </source>
</evidence>
<keyword evidence="13" id="KW-1185">Reference proteome</keyword>
<evidence type="ECO:0000256" key="8">
    <source>
        <dbReference type="ARBA" id="ARBA00023242"/>
    </source>
</evidence>